<accession>A0A1H9NG43</accession>
<dbReference type="OrthoDB" id="3543532at2"/>
<dbReference type="RefSeq" id="WP_074998311.1">
    <property type="nucleotide sequence ID" value="NZ_FOGO01000001.1"/>
</dbReference>
<evidence type="ECO:0000256" key="1">
    <source>
        <dbReference type="SAM" id="Coils"/>
    </source>
</evidence>
<evidence type="ECO:0000313" key="4">
    <source>
        <dbReference type="Proteomes" id="UP000182841"/>
    </source>
</evidence>
<dbReference type="EMBL" id="FOGO01000001">
    <property type="protein sequence ID" value="SER34954.1"/>
    <property type="molecule type" value="Genomic_DNA"/>
</dbReference>
<keyword evidence="1" id="KW-0175">Coiled coil</keyword>
<dbReference type="Pfam" id="PF20211">
    <property type="entry name" value="DUF6571"/>
    <property type="match status" value="1"/>
</dbReference>
<evidence type="ECO:0000259" key="2">
    <source>
        <dbReference type="Pfam" id="PF20211"/>
    </source>
</evidence>
<proteinExistence type="predicted"/>
<protein>
    <recommendedName>
        <fullName evidence="2">DUF6571 domain-containing protein</fullName>
    </recommendedName>
</protein>
<organism evidence="3 4">
    <name type="scientific">Streptomyces qinglanensis</name>
    <dbReference type="NCBI Taxonomy" id="943816"/>
    <lineage>
        <taxon>Bacteria</taxon>
        <taxon>Bacillati</taxon>
        <taxon>Actinomycetota</taxon>
        <taxon>Actinomycetes</taxon>
        <taxon>Kitasatosporales</taxon>
        <taxon>Streptomycetaceae</taxon>
        <taxon>Streptomyces</taxon>
    </lineage>
</organism>
<dbReference type="InterPro" id="IPR046701">
    <property type="entry name" value="DUF6571"/>
</dbReference>
<keyword evidence="4" id="KW-1185">Reference proteome</keyword>
<evidence type="ECO:0000313" key="3">
    <source>
        <dbReference type="EMBL" id="SER34954.1"/>
    </source>
</evidence>
<name>A0A1H9NG43_9ACTN</name>
<dbReference type="Proteomes" id="UP000182841">
    <property type="component" value="Unassembled WGS sequence"/>
</dbReference>
<sequence>MALTYQEAMKGDLSVLVETAEDWKEMGKKFGTLRKNYKTHVRGVLDTDSWSGVSATMWDLTSTTTLHELIGAENQAKAVGGLLVEAHAELSRLKKKVKEARDDAVDAKMKVDENGFCEYDLSKVHGKKKKALIRDHIARQEAERAWTQKIADAVKNLSDADHNYKLAIKAAAKDRDGKGESGGFNSKAVGDVDKYSGIRAAELGKKMDSEKKLSSGEMSELQFLLRENSGDTDFSRTMLNSLGADRTISLANELNDRAYSDDTEHKGRYLKMEKYLANSVATATTIDKKRPSADKKFVADFREKLRKAGVKQYDLKVVADGTVAGPAKQRARGYQSFVTLLQHGKGYDKEFLHGLADDIRAAEDPKQDGDPDIWDLNRPFSGEKNEKTGTFSHDSTDWFANDPLDGTLGIMSKDPDIATSYLDPKDADGKSRLHYLAHERDWKIQNDFQHLKDDVIVPAGDKEPADSRVGYGAALEAAMTGHVPGTEPPSSFEASDAQRRVFANVVNSYAEEAKVHQDAMPENIRRNLAQAVAYHPKDVADLLSQRGHTYAAAPGGDSIDSAAMTHFIRAAGQDGQAFRIIHDSQMDQVAGRIHELNHHDLTAETQRGDRAIQDSGKIMGTLDKIRADVLTDERDTKVDRNTWGQLYAYHGISSGVSRIPMLGPELDRVTFLTTREISENMNDDIKDKTREELIENYENDGYPRLAKIIEKRADDLGIAREDFHGEKARGSTLLSNAHSNYVTGLGGAEAAMGD</sequence>
<reference evidence="4" key="1">
    <citation type="submission" date="2016-10" db="EMBL/GenBank/DDBJ databases">
        <authorList>
            <person name="Varghese N."/>
            <person name="Submissions S."/>
        </authorList>
    </citation>
    <scope>NUCLEOTIDE SEQUENCE [LARGE SCALE GENOMIC DNA]</scope>
    <source>
        <strain evidence="4">CGMCC 4.6825</strain>
    </source>
</reference>
<feature type="coiled-coil region" evidence="1">
    <location>
        <begin position="83"/>
        <end position="110"/>
    </location>
</feature>
<dbReference type="AlphaFoldDB" id="A0A1H9NG43"/>
<gene>
    <name evidence="3" type="ORF">SAMN05421870_101371</name>
</gene>
<feature type="domain" description="DUF6571" evidence="2">
    <location>
        <begin position="346"/>
        <end position="629"/>
    </location>
</feature>